<dbReference type="NCBIfam" id="NF047688">
    <property type="entry name" value="LIMLP_19325_fam"/>
    <property type="match status" value="1"/>
</dbReference>
<proteinExistence type="predicted"/>
<evidence type="ECO:0000313" key="2">
    <source>
        <dbReference type="Proteomes" id="UP000829829"/>
    </source>
</evidence>
<dbReference type="RefSeq" id="WP_004452725.1">
    <property type="nucleotide sequence ID" value="NZ_CP091953.1"/>
</dbReference>
<dbReference type="AlphaFoldDB" id="A0A9Q8RI90"/>
<sequence length="78" mass="9227">MVINYFNIKPLDITESELDEFSRYIGLPLYNEDKEAILKSTSFRKVLAILKILKLNALNHYFVDDLESNDEFPIRQIF</sequence>
<name>A0A9Q8RI90_9LEPT</name>
<dbReference type="Proteomes" id="UP000829829">
    <property type="component" value="Chromosome 1"/>
</dbReference>
<protein>
    <submittedName>
        <fullName evidence="1">Uncharacterized protein</fullName>
    </submittedName>
</protein>
<reference evidence="1" key="1">
    <citation type="submission" date="2022-02" db="EMBL/GenBank/DDBJ databases">
        <title>The genetically variable rfb locus in Leptospira is a mobile cassette and a molecular signature of serovar identity.</title>
        <authorList>
            <person name="Nieves C."/>
            <person name="Vincent A.T."/>
            <person name="Zarantonelli L."/>
            <person name="Picardeau M."/>
            <person name="Veyrier F.J."/>
            <person name="Buschiazzo A."/>
        </authorList>
    </citation>
    <scope>NUCLEOTIDE SEQUENCE</scope>
    <source>
        <strain evidence="1">IP1512017</strain>
    </source>
</reference>
<dbReference type="EMBL" id="CP091957">
    <property type="protein sequence ID" value="UOG57925.1"/>
    <property type="molecule type" value="Genomic_DNA"/>
</dbReference>
<accession>A0A9Q8RI90</accession>
<evidence type="ECO:0000313" key="1">
    <source>
        <dbReference type="EMBL" id="UOG57925.1"/>
    </source>
</evidence>
<organism evidence="1 2">
    <name type="scientific">Leptospira noguchii</name>
    <dbReference type="NCBI Taxonomy" id="28182"/>
    <lineage>
        <taxon>Bacteria</taxon>
        <taxon>Pseudomonadati</taxon>
        <taxon>Spirochaetota</taxon>
        <taxon>Spirochaetia</taxon>
        <taxon>Leptospirales</taxon>
        <taxon>Leptospiraceae</taxon>
        <taxon>Leptospira</taxon>
    </lineage>
</organism>
<gene>
    <name evidence="1" type="ORF">MAL03_07365</name>
</gene>